<evidence type="ECO:0000256" key="2">
    <source>
        <dbReference type="ARBA" id="ARBA00023157"/>
    </source>
</evidence>
<feature type="domain" description="EGF-like" evidence="4">
    <location>
        <begin position="240"/>
        <end position="268"/>
    </location>
</feature>
<protein>
    <recommendedName>
        <fullName evidence="4">EGF-like domain-containing protein</fullName>
    </recommendedName>
</protein>
<feature type="domain" description="EGF-like" evidence="4">
    <location>
        <begin position="1549"/>
        <end position="1577"/>
    </location>
</feature>
<feature type="domain" description="EGF-like" evidence="4">
    <location>
        <begin position="1175"/>
        <end position="1203"/>
    </location>
</feature>
<feature type="domain" description="EGF-like" evidence="4">
    <location>
        <begin position="1212"/>
        <end position="1269"/>
    </location>
</feature>
<feature type="domain" description="EGF-like" evidence="4">
    <location>
        <begin position="1651"/>
        <end position="1699"/>
    </location>
</feature>
<dbReference type="PANTHER" id="PTHR23259:SF70">
    <property type="entry name" value="ACCESSORY GLAND PROTEIN ACP62F-RELATED"/>
    <property type="match status" value="1"/>
</dbReference>
<dbReference type="SUPFAM" id="SSF57567">
    <property type="entry name" value="Serine protease inhibitors"/>
    <property type="match status" value="13"/>
</dbReference>
<feature type="domain" description="EGF-like" evidence="4">
    <location>
        <begin position="90"/>
        <end position="147"/>
    </location>
</feature>
<evidence type="ECO:0000256" key="3">
    <source>
        <dbReference type="SAM" id="SignalP"/>
    </source>
</evidence>
<dbReference type="Proteomes" id="UP000005204">
    <property type="component" value="Unassembled WGS sequence"/>
</dbReference>
<dbReference type="InterPro" id="IPR036084">
    <property type="entry name" value="Ser_inhib-like_sf"/>
</dbReference>
<feature type="domain" description="EGF-like" evidence="4">
    <location>
        <begin position="1399"/>
        <end position="1456"/>
    </location>
</feature>
<dbReference type="SMART" id="SM00181">
    <property type="entry name" value="EGF"/>
    <property type="match status" value="30"/>
</dbReference>
<feature type="domain" description="EGF-like" evidence="4">
    <location>
        <begin position="1736"/>
        <end position="1764"/>
    </location>
</feature>
<sequence length="2721" mass="296360">MLVLFVGLLMLISSSTATTVPRGYCYGNETFVQCKASCPTDCCPTSDSRAIIACSPPKLCKPGCVCKPNYKLLSEKNRRCVLTSDCPPVKCTRPNEVWNPCAQCLAERCGDLNSALKPNCPAQLRSYCNPQCVCANGYYRNNNDVCVPKQACPGQCPVPARCRPTCSVPNPPNCPPCKPPIENQDGCQCQPGYILSETEGKCVKIETCPNPCNANETLVSCKAGCPTDYCPTSDSRAVVACSLAYPCNPGCVCKQNYKLLSENDKRCVLTTDCPPVTCTRPNEVWNPCAQCLAERCEDLNSTSNQNCPAELRSYCRPQCVCAKGYYRNNNDVCVPKNACPGQCPVPARCRPTCSVPNPPNCPPYKPPIENVDGCQCQEGYILSETEGKCVKIETCPSPCNANETLVSCKAVCPADYCPTSDSRAVAACARPYPCSPGCVCKQNYKLLSENDKRCVLTTDCPPVTCTRPNEVWNPCAQCLAERCEDLNSTSNQNCPAELRSYCRPQCVCAKGYYRNNNDVCVPKNACPGQCPVPARCRPTCSVPNPPNCPPYKPPIENVDGCQCQEGYILSETEGKCVKIETCPSPCNANETLVSCKAGCPADYCPTSDSRAVAACARPYPCNPGCVCKQNYKLLSENDKRCVLTTDCPPVTCTRPNEVWNPCAQCLAERCEDLNSTSNQNCPAELRSYCRPQCVCAKGYYRNNNDVCVPKNACPGQCPVPARCRPTCSVPNPPNCPPYKPPTENVDGCQCQEGYILSETEGKCVKIETCPSPCNANETLVSCKAGCPADYCPTSDSRAVAACARPYPCSPGCVCKQNYKLLSENDKRCVLATDCPPVTCTRPNEVWNPCAQCLAERCEDLNSTSNQNCPAELRSYCRPQCVCAKGYYRNNNDVCVPKNACPGQCPVPARCRPTCSVPNPPNCPPYKPPTENVDGCQCQEGYILSETEGKCVKIETCPSPCNANETLVSCKAGCPADYCPTSDSRAVAACARPYPCSPGCVCKQNYKLLSENDKRCVLTTDCPPVTCTRPNEVWNPCAQCLAERCEDLNSTSNQNCPAELRSYCRPQCVCAKGYYRNNNDVCVPKNACPGQCPVPARCRPTCSVPNPPNCPPYKPPTENVDGCQCQEGYILSETEGKCVKIETCPSPCNANETLVSCKAGCPADYCPTSDSRAVAACARPYPCSPGCVCKQNYKLLSENDKRCVLATDCPPVTCTRPNEVWNPCAQCLAERCEDLNSTSNQNCPAELRSYCRPQCVCAKGYYRNNNDVCVPKNACPGQCPVPARCRPTCSVPNPPNCPPYKPPTENEDGCRCQEGYILSETEGKCVKIETCPSPCNANETLVSCKAGCPADYCPTSDSRAVAACARPYPCNPGCVCKQNYKLLSENDKRCVLTTDCPPVTCTRPNEVWNPCAQCLAERCEDLNSTSNQNCPAELRSYCRPQCVCAKGYYRNNNDVCVPKNACPGQCPVPARCRPTCSVPNPPNCPPYKPPIENVDGCQCQEGYILSETEGTCVKIETCPSPCNANETLVSCKTGCQTNYCPTSDSRAVVDCALPYPCNPGCVCKQNYKLLSENDKRCVLTTDCPPVTCTRPNEVWNPCAQCLAERCEDLNSTSNQNCPAELRSYCRPQCVCANGYYRNNNDVCVPKKACPGQCPVPARCRPTCSVPNPPNCPPYKPPTENEDGCRCQPGYILSETEGKCVKIETCPSPCNANETLVYCKAGCPTDYCPTSDSRAIVACSPPYPCNPGCVCKPNYRILSQDDKRCVLTTDCPPVKCTRPNEVWNPCAQCLAERCEDLNSTSDQNCPAELRSYCRPQCVCANGYYRNNNDVCVPKNACPGQCPVPAKCRPTCSVPNPPNCPPYKPPTENEDGCRCQPGYILSETEGKCVKIETCPTGQCPVPAKCRPTCSVPNPPNCPPYKQPTENEDGCRCQPGYILSETEGKCVKIETCPTGQCPVPAKCRPTCSVPNPPNCPPYKQPTENEDGCRCQPGYILSETEGKCVKIETCPSSCSGNETRVYCKAGCPTDYCPTSDSRAVIACDPPYPCNPGCVCKPNYRRLSQDDERCVLTTDCRPCNANETLVSCKAGCPTDYCPTSDSRAVVACDPPYPCNPGCVCKPNYKLLSQDDERCVLTTDCPPVNCTRPNEVWSPSPPPCLQETCDDVDVTPVPCNEFIQSSPRCICKDNYFRNDSGICVSAQECRDINARDYNRKKRDIPECGYNEVLSDSKIVCPPQTCESIYTTYLCESRGDEVGCNCLSGYLRNSSGICIPSEECFQAENCSLPSECIPTCAIPNPNCSYVQEVSFKREACYCKPGFILSEVNGECIKIENCPKEQQCGVNGTYSDCGFRCPNQYCPEDDSLLQIACKPGRPCPPGCVCKDNYKRKSREEDDVCVLASDCPPVNCTRPNEVWNPCSQCLAERCEDANTTNCYDPPGSNCDPRCVCVDGYKRNKDDVCVPEKACPGRCPIPIKCRPTCAVPNPKKCSKYKLPANNEDGCQCKKGYILSELDGKCVAIDKCPKMGGCNGDPHAVIKECPLACPSTCEAPEAKPCKKKCAPVGCECESGYILSKTKGKCISPEECPGGNPCGPNGTYVQCKSGCPTDYCPVDDNMGILICEYFPFSPCYSGCICKLSYKRLSTEDPKCIASWECPPVNCTRQNEVWDPSPPACLSEYCEDVDRPPAVCNTLVFNNEPKCVCKENYFRNSSSICISAQECREINASKT</sequence>
<feature type="domain" description="EGF-like" evidence="4">
    <location>
        <begin position="2277"/>
        <end position="2324"/>
    </location>
</feature>
<evidence type="ECO:0000313" key="6">
    <source>
        <dbReference type="Proteomes" id="UP000005204"/>
    </source>
</evidence>
<feature type="domain" description="EGF-like" evidence="4">
    <location>
        <begin position="2215"/>
        <end position="2267"/>
    </location>
</feature>
<feature type="domain" description="EGF-like" evidence="4">
    <location>
        <begin position="277"/>
        <end position="334"/>
    </location>
</feature>
<name>A0A8R2QUI5_BOMMO</name>
<feature type="domain" description="EGF-like" evidence="4">
    <location>
        <begin position="427"/>
        <end position="455"/>
    </location>
</feature>
<feature type="domain" description="EGF-like" evidence="4">
    <location>
        <begin position="2532"/>
        <end position="2574"/>
    </location>
</feature>
<dbReference type="GO" id="GO:0030414">
    <property type="term" value="F:peptidase inhibitor activity"/>
    <property type="evidence" value="ECO:0007669"/>
    <property type="project" value="UniProtKB-KW"/>
</dbReference>
<reference evidence="5" key="2">
    <citation type="submission" date="2022-06" db="UniProtKB">
        <authorList>
            <consortium name="EnsemblMetazoa"/>
        </authorList>
    </citation>
    <scope>IDENTIFICATION</scope>
    <source>
        <strain evidence="5">p50T (Dazao)</strain>
    </source>
</reference>
<feature type="domain" description="EGF-like" evidence="4">
    <location>
        <begin position="988"/>
        <end position="1016"/>
    </location>
</feature>
<keyword evidence="1" id="KW-0646">Protease inhibitor</keyword>
<dbReference type="PANTHER" id="PTHR23259">
    <property type="entry name" value="RIDDLE"/>
    <property type="match status" value="1"/>
</dbReference>
<feature type="domain" description="EGF-like" evidence="4">
    <location>
        <begin position="838"/>
        <end position="895"/>
    </location>
</feature>
<organism evidence="5 6">
    <name type="scientific">Bombyx mori</name>
    <name type="common">Silk moth</name>
    <dbReference type="NCBI Taxonomy" id="7091"/>
    <lineage>
        <taxon>Eukaryota</taxon>
        <taxon>Metazoa</taxon>
        <taxon>Ecdysozoa</taxon>
        <taxon>Arthropoda</taxon>
        <taxon>Hexapoda</taxon>
        <taxon>Insecta</taxon>
        <taxon>Pterygota</taxon>
        <taxon>Neoptera</taxon>
        <taxon>Endopterygota</taxon>
        <taxon>Lepidoptera</taxon>
        <taxon>Glossata</taxon>
        <taxon>Ditrysia</taxon>
        <taxon>Bombycoidea</taxon>
        <taxon>Bombycidae</taxon>
        <taxon>Bombycinae</taxon>
        <taxon>Bombyx</taxon>
    </lineage>
</organism>
<accession>A0A8R2QUI5</accession>
<evidence type="ECO:0000313" key="5">
    <source>
        <dbReference type="EnsemblMetazoa" id="XP_037867528.1"/>
    </source>
</evidence>
<feature type="signal peptide" evidence="3">
    <location>
        <begin position="1"/>
        <end position="17"/>
    </location>
</feature>
<evidence type="ECO:0000259" key="4">
    <source>
        <dbReference type="SMART" id="SM00181"/>
    </source>
</evidence>
<feature type="domain" description="EGF-like" evidence="4">
    <location>
        <begin position="464"/>
        <end position="521"/>
    </location>
</feature>
<evidence type="ECO:0000256" key="1">
    <source>
        <dbReference type="ARBA" id="ARBA00022690"/>
    </source>
</evidence>
<dbReference type="InterPro" id="IPR000742">
    <property type="entry name" value="EGF"/>
</dbReference>
<keyword evidence="3" id="KW-0732">Signal</keyword>
<feature type="domain" description="EGF-like" evidence="4">
    <location>
        <begin position="801"/>
        <end position="829"/>
    </location>
</feature>
<dbReference type="InterPro" id="IPR051368">
    <property type="entry name" value="SerProtInhib-TIL_Domain"/>
</dbReference>
<feature type="domain" description="EGF-like" evidence="4">
    <location>
        <begin position="1025"/>
        <end position="1082"/>
    </location>
</feature>
<dbReference type="Gene3D" id="2.10.25.10">
    <property type="entry name" value="Laminin"/>
    <property type="match status" value="41"/>
</dbReference>
<dbReference type="Pfam" id="PF01826">
    <property type="entry name" value="TIL"/>
    <property type="match status" value="10"/>
</dbReference>
<feature type="domain" description="EGF-like" evidence="4">
    <location>
        <begin position="2671"/>
        <end position="2708"/>
    </location>
</feature>
<feature type="domain" description="EGF-like" evidence="4">
    <location>
        <begin position="53"/>
        <end position="81"/>
    </location>
</feature>
<feature type="domain" description="EGF-like" evidence="4">
    <location>
        <begin position="165"/>
        <end position="203"/>
    </location>
</feature>
<dbReference type="EnsemblMetazoa" id="XM_038011600.1">
    <property type="protein sequence ID" value="XP_037867528.1"/>
    <property type="gene ID" value="LOC101741909"/>
</dbReference>
<reference evidence="6" key="1">
    <citation type="journal article" date="2008" name="Insect Biochem. Mol. Biol.">
        <title>The genome of a lepidopteran model insect, the silkworm Bombyx mori.</title>
        <authorList>
            <consortium name="International Silkworm Genome Consortium"/>
        </authorList>
    </citation>
    <scope>NUCLEOTIDE SEQUENCE [LARGE SCALE GENOMIC DNA]</scope>
    <source>
        <strain evidence="6">p50T</strain>
    </source>
</reference>
<feature type="domain" description="EGF-like" evidence="4">
    <location>
        <begin position="1586"/>
        <end position="1643"/>
    </location>
</feature>
<feature type="chain" id="PRO_5035849132" description="EGF-like domain-containing protein" evidence="3">
    <location>
        <begin position="18"/>
        <end position="2721"/>
    </location>
</feature>
<keyword evidence="6" id="KW-1185">Reference proteome</keyword>
<feature type="domain" description="EGF-like" evidence="4">
    <location>
        <begin position="1773"/>
        <end position="1830"/>
    </location>
</feature>
<feature type="domain" description="EGF-like" evidence="4">
    <location>
        <begin position="2401"/>
        <end position="2455"/>
    </location>
</feature>
<feature type="domain" description="EGF-like" evidence="4">
    <location>
        <begin position="2138"/>
        <end position="2193"/>
    </location>
</feature>
<feature type="domain" description="EGF-like" evidence="4">
    <location>
        <begin position="1362"/>
        <end position="1390"/>
    </location>
</feature>
<feature type="domain" description="EGF-like" evidence="4">
    <location>
        <begin position="2037"/>
        <end position="2065"/>
    </location>
</feature>
<feature type="domain" description="EGF-like" evidence="4">
    <location>
        <begin position="614"/>
        <end position="642"/>
    </location>
</feature>
<dbReference type="CDD" id="cd19941">
    <property type="entry name" value="TIL"/>
    <property type="match status" value="1"/>
</dbReference>
<feature type="domain" description="EGF-like" evidence="4">
    <location>
        <begin position="2101"/>
        <end position="2129"/>
    </location>
</feature>
<dbReference type="InterPro" id="IPR002919">
    <property type="entry name" value="TIL_dom"/>
</dbReference>
<proteinExistence type="predicted"/>
<feature type="domain" description="EGF-like" evidence="4">
    <location>
        <begin position="651"/>
        <end position="708"/>
    </location>
</feature>
<keyword evidence="2" id="KW-1015">Disulfide bond</keyword>